<evidence type="ECO:0000313" key="7">
    <source>
        <dbReference type="Proteomes" id="UP000250918"/>
    </source>
</evidence>
<evidence type="ECO:0000256" key="1">
    <source>
        <dbReference type="ARBA" id="ARBA00007228"/>
    </source>
</evidence>
<keyword evidence="2 6" id="KW-0489">Methyltransferase</keyword>
<proteinExistence type="inferred from homology"/>
<evidence type="ECO:0000256" key="2">
    <source>
        <dbReference type="ARBA" id="ARBA00022603"/>
    </source>
</evidence>
<dbReference type="EMBL" id="PQAP01000008">
    <property type="protein sequence ID" value="PWB75554.1"/>
    <property type="molecule type" value="Genomic_DNA"/>
</dbReference>
<evidence type="ECO:0000256" key="4">
    <source>
        <dbReference type="SAM" id="MobiDB-lite"/>
    </source>
</evidence>
<name>A0A855XAG1_9BACT</name>
<dbReference type="Gene3D" id="3.40.1280.10">
    <property type="match status" value="1"/>
</dbReference>
<sequence>MGQNPRSAGRRHHEHSNFRSRVRTGSEDDLLTLLGKLSEPAFLLVLDEVQDPHNLGACLRSAAAAGVHAVVVPKDRSVSLTDTVRRIACGAADHVPFHQVTNLARTLDQLRKLGIWIAGASGSASNSIFEANFTGPLALVMGSEGSGLRRLTAEKCDLLVRIPMTDRVESLNVSVAAGICLFEAVRQRSRKP</sequence>
<reference evidence="6 7" key="1">
    <citation type="journal article" date="2018" name="ISME J.">
        <title>A methanotrophic archaeon couples anaerobic oxidation of methane to Fe(III) reduction.</title>
        <authorList>
            <person name="Cai C."/>
            <person name="Leu A.O."/>
            <person name="Xie G.J."/>
            <person name="Guo J."/>
            <person name="Feng Y."/>
            <person name="Zhao J.X."/>
            <person name="Tyson G.W."/>
            <person name="Yuan Z."/>
            <person name="Hu S."/>
        </authorList>
    </citation>
    <scope>NUCLEOTIDE SEQUENCE [LARGE SCALE GENOMIC DNA]</scope>
    <source>
        <strain evidence="6">FeB_12</strain>
    </source>
</reference>
<dbReference type="GO" id="GO:0005829">
    <property type="term" value="C:cytosol"/>
    <property type="evidence" value="ECO:0007669"/>
    <property type="project" value="TreeGrafter"/>
</dbReference>
<dbReference type="PANTHER" id="PTHR46429:SF1">
    <property type="entry name" value="23S RRNA (GUANOSINE-2'-O-)-METHYLTRANSFERASE RLMB"/>
    <property type="match status" value="1"/>
</dbReference>
<evidence type="ECO:0000313" key="6">
    <source>
        <dbReference type="EMBL" id="PWB75554.1"/>
    </source>
</evidence>
<comment type="similarity">
    <text evidence="1">Belongs to the class IV-like SAM-binding methyltransferase superfamily. RNA methyltransferase TrmH family.</text>
</comment>
<evidence type="ECO:0000256" key="3">
    <source>
        <dbReference type="ARBA" id="ARBA00022679"/>
    </source>
</evidence>
<dbReference type="GO" id="GO:0006396">
    <property type="term" value="P:RNA processing"/>
    <property type="evidence" value="ECO:0007669"/>
    <property type="project" value="InterPro"/>
</dbReference>
<dbReference type="FunFam" id="3.40.1280.10:FF:000008">
    <property type="entry name" value="Group 3 RNA methyltransferase TrmH"/>
    <property type="match status" value="1"/>
</dbReference>
<feature type="region of interest" description="Disordered" evidence="4">
    <location>
        <begin position="1"/>
        <end position="22"/>
    </location>
</feature>
<dbReference type="Proteomes" id="UP000250918">
    <property type="component" value="Unassembled WGS sequence"/>
</dbReference>
<comment type="caution">
    <text evidence="6">The sequence shown here is derived from an EMBL/GenBank/DDBJ whole genome shotgun (WGS) entry which is preliminary data.</text>
</comment>
<feature type="compositionally biased region" description="Basic residues" evidence="4">
    <location>
        <begin position="8"/>
        <end position="22"/>
    </location>
</feature>
<dbReference type="CDD" id="cd18103">
    <property type="entry name" value="SpoU-like_RlmB"/>
    <property type="match status" value="1"/>
</dbReference>
<dbReference type="InterPro" id="IPR029026">
    <property type="entry name" value="tRNA_m1G_MTases_N"/>
</dbReference>
<protein>
    <submittedName>
        <fullName evidence="6">23S rRNA (Guanosine(2251)-2'-O)-methyltransferase RlmB</fullName>
    </submittedName>
</protein>
<organism evidence="6 7">
    <name type="scientific">candidate division GN15 bacterium</name>
    <dbReference type="NCBI Taxonomy" id="2072418"/>
    <lineage>
        <taxon>Bacteria</taxon>
        <taxon>candidate division GN15</taxon>
    </lineage>
</organism>
<keyword evidence="3 6" id="KW-0808">Transferase</keyword>
<dbReference type="SUPFAM" id="SSF75217">
    <property type="entry name" value="alpha/beta knot"/>
    <property type="match status" value="1"/>
</dbReference>
<dbReference type="GO" id="GO:0008173">
    <property type="term" value="F:RNA methyltransferase activity"/>
    <property type="evidence" value="ECO:0007669"/>
    <property type="project" value="InterPro"/>
</dbReference>
<dbReference type="AlphaFoldDB" id="A0A855XAG1"/>
<gene>
    <name evidence="6" type="ORF">C3F09_01960</name>
</gene>
<dbReference type="GO" id="GO:0003723">
    <property type="term" value="F:RNA binding"/>
    <property type="evidence" value="ECO:0007669"/>
    <property type="project" value="InterPro"/>
</dbReference>
<accession>A0A855XAG1</accession>
<dbReference type="PANTHER" id="PTHR46429">
    <property type="entry name" value="23S RRNA (GUANOSINE-2'-O-)-METHYLTRANSFERASE RLMB"/>
    <property type="match status" value="1"/>
</dbReference>
<feature type="domain" description="tRNA/rRNA methyltransferase SpoU type" evidence="5">
    <location>
        <begin position="42"/>
        <end position="182"/>
    </location>
</feature>
<evidence type="ECO:0000259" key="5">
    <source>
        <dbReference type="Pfam" id="PF00588"/>
    </source>
</evidence>
<dbReference type="InterPro" id="IPR004441">
    <property type="entry name" value="rRNA_MeTrfase_TrmH"/>
</dbReference>
<dbReference type="InterPro" id="IPR001537">
    <property type="entry name" value="SpoU_MeTrfase"/>
</dbReference>
<dbReference type="NCBIfam" id="TIGR00186">
    <property type="entry name" value="rRNA_methyl_3"/>
    <property type="match status" value="1"/>
</dbReference>
<dbReference type="InterPro" id="IPR029028">
    <property type="entry name" value="Alpha/beta_knot_MTases"/>
</dbReference>
<dbReference type="Pfam" id="PF00588">
    <property type="entry name" value="SpoU_methylase"/>
    <property type="match status" value="1"/>
</dbReference>
<dbReference type="GO" id="GO:0032259">
    <property type="term" value="P:methylation"/>
    <property type="evidence" value="ECO:0007669"/>
    <property type="project" value="UniProtKB-KW"/>
</dbReference>